<keyword evidence="2" id="KW-0812">Transmembrane</keyword>
<evidence type="ECO:0000313" key="4">
    <source>
        <dbReference type="Proteomes" id="UP000806528"/>
    </source>
</evidence>
<keyword evidence="2" id="KW-1133">Transmembrane helix</keyword>
<evidence type="ECO:0000256" key="1">
    <source>
        <dbReference type="SAM" id="MobiDB-lite"/>
    </source>
</evidence>
<proteinExistence type="predicted"/>
<keyword evidence="2" id="KW-0472">Membrane</keyword>
<evidence type="ECO:0000256" key="2">
    <source>
        <dbReference type="SAM" id="Phobius"/>
    </source>
</evidence>
<accession>A0ABR9PCP4</accession>
<evidence type="ECO:0000313" key="3">
    <source>
        <dbReference type="EMBL" id="MBE3001613.1"/>
    </source>
</evidence>
<dbReference type="EMBL" id="JADBGI010000026">
    <property type="protein sequence ID" value="MBE3001613.1"/>
    <property type="molecule type" value="Genomic_DNA"/>
</dbReference>
<organism evidence="3 4">
    <name type="scientific">Nocardiopsis coralli</name>
    <dbReference type="NCBI Taxonomy" id="2772213"/>
    <lineage>
        <taxon>Bacteria</taxon>
        <taxon>Bacillati</taxon>
        <taxon>Actinomycetota</taxon>
        <taxon>Actinomycetes</taxon>
        <taxon>Streptosporangiales</taxon>
        <taxon>Nocardiopsidaceae</taxon>
        <taxon>Nocardiopsis</taxon>
    </lineage>
</organism>
<feature type="region of interest" description="Disordered" evidence="1">
    <location>
        <begin position="183"/>
        <end position="236"/>
    </location>
</feature>
<reference evidence="3 4" key="1">
    <citation type="submission" date="2020-09" db="EMBL/GenBank/DDBJ databases">
        <title>Diversity and distribution of actinomycetes associated with coral in the coast of Hainan.</title>
        <authorList>
            <person name="Li F."/>
        </authorList>
    </citation>
    <scope>NUCLEOTIDE SEQUENCE [LARGE SCALE GENOMIC DNA]</scope>
    <source>
        <strain evidence="3 4">HNM0947</strain>
    </source>
</reference>
<dbReference type="Proteomes" id="UP000806528">
    <property type="component" value="Unassembled WGS sequence"/>
</dbReference>
<feature type="compositionally biased region" description="Acidic residues" evidence="1">
    <location>
        <begin position="193"/>
        <end position="215"/>
    </location>
</feature>
<comment type="caution">
    <text evidence="3">The sequence shown here is derived from an EMBL/GenBank/DDBJ whole genome shotgun (WGS) entry which is preliminary data.</text>
</comment>
<name>A0ABR9PCP4_9ACTN</name>
<sequence>MAGPASGLTETDPTQLGGYRLEGRLDTSSLGVVYLGRDNTGAPVDVAVLNAGAGIDPGSKQRFVEAVGGGEDVLSARTRGRAPLWVAVAHDEEGQGAGEYLRKAGQGGPVVAAGPVVMPHWAGERAGAVRWTAWDGRRGSSAAAGPGNWGLILALALLLLFLLLVITLLYWWMLQFPQPDMSMDGSPDMESGPPEDEPSPSPGEGEESEEGDEEVPAPTTGEEGGEGWGEQPEDNL</sequence>
<protein>
    <submittedName>
        <fullName evidence="3">Uncharacterized protein</fullName>
    </submittedName>
</protein>
<dbReference type="RefSeq" id="WP_193124207.1">
    <property type="nucleotide sequence ID" value="NZ_JADBGI010000026.1"/>
</dbReference>
<feature type="region of interest" description="Disordered" evidence="1">
    <location>
        <begin position="1"/>
        <end position="20"/>
    </location>
</feature>
<keyword evidence="4" id="KW-1185">Reference proteome</keyword>
<gene>
    <name evidence="3" type="ORF">IDM40_23385</name>
</gene>
<feature type="transmembrane region" description="Helical" evidence="2">
    <location>
        <begin position="149"/>
        <end position="173"/>
    </location>
</feature>